<protein>
    <submittedName>
        <fullName evidence="1">Uncharacterized protein</fullName>
    </submittedName>
</protein>
<keyword evidence="2" id="KW-1185">Reference proteome</keyword>
<accession>A0ACC1NBG2</accession>
<dbReference type="EMBL" id="JAPDGR010002372">
    <property type="protein sequence ID" value="KAJ2976133.1"/>
    <property type="molecule type" value="Genomic_DNA"/>
</dbReference>
<dbReference type="Proteomes" id="UP001143856">
    <property type="component" value="Unassembled WGS sequence"/>
</dbReference>
<reference evidence="1" key="1">
    <citation type="submission" date="2022-10" db="EMBL/GenBank/DDBJ databases">
        <title>Genome Sequence of Xylaria curta.</title>
        <authorList>
            <person name="Buettner E."/>
        </authorList>
    </citation>
    <scope>NUCLEOTIDE SEQUENCE</scope>
    <source>
        <strain evidence="1">Babe10</strain>
    </source>
</reference>
<gene>
    <name evidence="1" type="ORF">NUW58_g8165</name>
</gene>
<sequence>MAAPAAPPKMYLGRMGREYDGYYDLGSYRRPVSTNNASALEWFNRGLIWSYAFNHEESVKCFERAIEEDSNFCMAYWGLAYSLGPNYNKPWEFFDAAELEATVQRTHHAVERAKSPSSG</sequence>
<proteinExistence type="predicted"/>
<evidence type="ECO:0000313" key="1">
    <source>
        <dbReference type="EMBL" id="KAJ2976133.1"/>
    </source>
</evidence>
<organism evidence="1 2">
    <name type="scientific">Xylaria curta</name>
    <dbReference type="NCBI Taxonomy" id="42375"/>
    <lineage>
        <taxon>Eukaryota</taxon>
        <taxon>Fungi</taxon>
        <taxon>Dikarya</taxon>
        <taxon>Ascomycota</taxon>
        <taxon>Pezizomycotina</taxon>
        <taxon>Sordariomycetes</taxon>
        <taxon>Xylariomycetidae</taxon>
        <taxon>Xylariales</taxon>
        <taxon>Xylariaceae</taxon>
        <taxon>Xylaria</taxon>
    </lineage>
</organism>
<name>A0ACC1NBG2_9PEZI</name>
<evidence type="ECO:0000313" key="2">
    <source>
        <dbReference type="Proteomes" id="UP001143856"/>
    </source>
</evidence>
<comment type="caution">
    <text evidence="1">The sequence shown here is derived from an EMBL/GenBank/DDBJ whole genome shotgun (WGS) entry which is preliminary data.</text>
</comment>